<name>A0A813ZXL3_9BILA</name>
<dbReference type="PANTHER" id="PTHR40518:SF1">
    <property type="entry name" value="ACETOACETATE DECARBOXYLASE"/>
    <property type="match status" value="1"/>
</dbReference>
<accession>A0A813ZXL3</accession>
<dbReference type="Gene3D" id="2.40.400.10">
    <property type="entry name" value="Acetoacetate decarboxylase-like"/>
    <property type="match status" value="1"/>
</dbReference>
<dbReference type="InterPro" id="IPR010451">
    <property type="entry name" value="Acetoacetate_decarboxylase"/>
</dbReference>
<dbReference type="Proteomes" id="UP000663832">
    <property type="component" value="Unassembled WGS sequence"/>
</dbReference>
<comment type="caution">
    <text evidence="2">The sequence shown here is derived from an EMBL/GenBank/DDBJ whole genome shotgun (WGS) entry which is preliminary data.</text>
</comment>
<dbReference type="AlphaFoldDB" id="A0A813ZXL3"/>
<protein>
    <recommendedName>
        <fullName evidence="5">Acetoacetate decarboxylase</fullName>
    </recommendedName>
</protein>
<dbReference type="Pfam" id="PF06314">
    <property type="entry name" value="ADC"/>
    <property type="match status" value="1"/>
</dbReference>
<evidence type="ECO:0000313" key="2">
    <source>
        <dbReference type="EMBL" id="CAF0906178.1"/>
    </source>
</evidence>
<sequence length="232" mass="26464">MADNTDDKVKDAPAPWTLKGEVAYGFMHGSRPAQELFNENPDPIQSPFRGGMGGLLLIRYTDSPVGPYDELILMPGSYQFHDSTYYRISQIYVSSLDSVINGRRNWGIPKKLARFSWKDNNTYVEIFLPDANEPFCTIRVQPRLYCLPANSALIPSSFRTILQPPLEENDNKNTYLKTILSSNGWFRPVVQLTEFRTDGKEIPSHESLPMYTYGVGYEAFTLIFPKVEEVVY</sequence>
<dbReference type="EMBL" id="CAJNOI010000009">
    <property type="protein sequence ID" value="CAF0775241.1"/>
    <property type="molecule type" value="Genomic_DNA"/>
</dbReference>
<dbReference type="EMBL" id="CAJNOM010000135">
    <property type="protein sequence ID" value="CAF1115998.1"/>
    <property type="molecule type" value="Genomic_DNA"/>
</dbReference>
<dbReference type="InterPro" id="IPR023375">
    <property type="entry name" value="ADC_dom_sf"/>
</dbReference>
<dbReference type="PANTHER" id="PTHR40518">
    <property type="entry name" value="ACETOACETATE DECARBOXYLASE"/>
    <property type="match status" value="1"/>
</dbReference>
<evidence type="ECO:0000313" key="1">
    <source>
        <dbReference type="EMBL" id="CAF0775241.1"/>
    </source>
</evidence>
<dbReference type="EMBL" id="CAJNOM010000045">
    <property type="protein sequence ID" value="CAF0906178.1"/>
    <property type="molecule type" value="Genomic_DNA"/>
</dbReference>
<dbReference type="GO" id="GO:0016829">
    <property type="term" value="F:lyase activity"/>
    <property type="evidence" value="ECO:0007669"/>
    <property type="project" value="InterPro"/>
</dbReference>
<dbReference type="OrthoDB" id="9970474at2759"/>
<proteinExistence type="predicted"/>
<dbReference type="SUPFAM" id="SSF160104">
    <property type="entry name" value="Acetoacetate decarboxylase-like"/>
    <property type="match status" value="1"/>
</dbReference>
<gene>
    <name evidence="1" type="ORF">BJG266_LOCUS3803</name>
    <name evidence="3" type="ORF">QVE165_LOCUS21119</name>
    <name evidence="2" type="ORF">QVE165_LOCUS9748</name>
</gene>
<keyword evidence="4" id="KW-1185">Reference proteome</keyword>
<reference evidence="2" key="1">
    <citation type="submission" date="2021-02" db="EMBL/GenBank/DDBJ databases">
        <authorList>
            <person name="Nowell W R."/>
        </authorList>
    </citation>
    <scope>NUCLEOTIDE SEQUENCE</scope>
</reference>
<organism evidence="2 4">
    <name type="scientific">Adineta steineri</name>
    <dbReference type="NCBI Taxonomy" id="433720"/>
    <lineage>
        <taxon>Eukaryota</taxon>
        <taxon>Metazoa</taxon>
        <taxon>Spiralia</taxon>
        <taxon>Gnathifera</taxon>
        <taxon>Rotifera</taxon>
        <taxon>Eurotatoria</taxon>
        <taxon>Bdelloidea</taxon>
        <taxon>Adinetida</taxon>
        <taxon>Adinetidae</taxon>
        <taxon>Adineta</taxon>
    </lineage>
</organism>
<dbReference type="Proteomes" id="UP000663877">
    <property type="component" value="Unassembled WGS sequence"/>
</dbReference>
<evidence type="ECO:0000313" key="4">
    <source>
        <dbReference type="Proteomes" id="UP000663832"/>
    </source>
</evidence>
<evidence type="ECO:0008006" key="5">
    <source>
        <dbReference type="Google" id="ProtNLM"/>
    </source>
</evidence>
<evidence type="ECO:0000313" key="3">
    <source>
        <dbReference type="EMBL" id="CAF1115998.1"/>
    </source>
</evidence>